<evidence type="ECO:0000313" key="1">
    <source>
        <dbReference type="EMBL" id="GEX07043.1"/>
    </source>
</evidence>
<reference evidence="1" key="1">
    <citation type="journal article" date="2019" name="Sci. Rep.">
        <title>Draft genome of Tanacetum cinerariifolium, the natural source of mosquito coil.</title>
        <authorList>
            <person name="Yamashiro T."/>
            <person name="Shiraishi A."/>
            <person name="Satake H."/>
            <person name="Nakayama K."/>
        </authorList>
    </citation>
    <scope>NUCLEOTIDE SEQUENCE</scope>
</reference>
<protein>
    <submittedName>
        <fullName evidence="1">Uncharacterized protein</fullName>
    </submittedName>
</protein>
<proteinExistence type="predicted"/>
<dbReference type="AlphaFoldDB" id="A0A699GZW3"/>
<accession>A0A699GZW3</accession>
<gene>
    <name evidence="1" type="ORF">Tci_279018</name>
</gene>
<comment type="caution">
    <text evidence="1">The sequence shown here is derived from an EMBL/GenBank/DDBJ whole genome shotgun (WGS) entry which is preliminary data.</text>
</comment>
<sequence>MKMTMIWYVRCGHLSWSISTTFVPEKLLEVINTLSEAVQRVLSSFRSPLMQSTQEILDDGLNQSAICSFFVWYSRFKLTSCVAAVNTVSIRNFKKEFANAFDGPVTVHTAK</sequence>
<dbReference type="EMBL" id="BKCJ010087939">
    <property type="protein sequence ID" value="GEX07043.1"/>
    <property type="molecule type" value="Genomic_DNA"/>
</dbReference>
<organism evidence="1">
    <name type="scientific">Tanacetum cinerariifolium</name>
    <name type="common">Dalmatian daisy</name>
    <name type="synonym">Chrysanthemum cinerariifolium</name>
    <dbReference type="NCBI Taxonomy" id="118510"/>
    <lineage>
        <taxon>Eukaryota</taxon>
        <taxon>Viridiplantae</taxon>
        <taxon>Streptophyta</taxon>
        <taxon>Embryophyta</taxon>
        <taxon>Tracheophyta</taxon>
        <taxon>Spermatophyta</taxon>
        <taxon>Magnoliopsida</taxon>
        <taxon>eudicotyledons</taxon>
        <taxon>Gunneridae</taxon>
        <taxon>Pentapetalae</taxon>
        <taxon>asterids</taxon>
        <taxon>campanulids</taxon>
        <taxon>Asterales</taxon>
        <taxon>Asteraceae</taxon>
        <taxon>Asteroideae</taxon>
        <taxon>Anthemideae</taxon>
        <taxon>Anthemidinae</taxon>
        <taxon>Tanacetum</taxon>
    </lineage>
</organism>
<name>A0A699GZW3_TANCI</name>